<reference evidence="4" key="1">
    <citation type="submission" date="2025-08" db="UniProtKB">
        <authorList>
            <consortium name="RefSeq"/>
        </authorList>
    </citation>
    <scope>IDENTIFICATION</scope>
    <source>
        <tissue evidence="4">Leaves</tissue>
    </source>
</reference>
<name>A0A2I4H409_JUGRE</name>
<evidence type="ECO:0000256" key="2">
    <source>
        <dbReference type="ARBA" id="ARBA00023157"/>
    </source>
</evidence>
<evidence type="ECO:0000313" key="3">
    <source>
        <dbReference type="Proteomes" id="UP000235220"/>
    </source>
</evidence>
<dbReference type="PANTHER" id="PTHR31614:SF40">
    <property type="entry name" value="PROTEIN DOWNSTREAM OF FLC"/>
    <property type="match status" value="1"/>
</dbReference>
<dbReference type="Pfam" id="PF01190">
    <property type="entry name" value="Pollen_Ole_e_1"/>
    <property type="match status" value="1"/>
</dbReference>
<keyword evidence="2" id="KW-1015">Disulfide bond</keyword>
<sequence>MASTTSTRLLLLLALCVLPALVTAGSLGFRPFRVIGNVYCDTCRCGFETSATTYIAGARVRLECRDRQTLQLLFTSVEGVTNSTGTYDILVEDDHQDQICETVLVGSPLASCKLADPGRARANIIVTRYNGVLNDIRFANAMGFLRDQALPGCTQLLKKYLGSDDQ</sequence>
<accession>A0A2I4H409</accession>
<evidence type="ECO:0000313" key="4">
    <source>
        <dbReference type="RefSeq" id="XP_018850877.1"/>
    </source>
</evidence>
<dbReference type="GeneID" id="109013293"/>
<dbReference type="AlphaFoldDB" id="A0A2I4H409"/>
<dbReference type="RefSeq" id="XP_018850877.1">
    <property type="nucleotide sequence ID" value="XM_018995332.2"/>
</dbReference>
<dbReference type="Proteomes" id="UP000235220">
    <property type="component" value="Chromosome 1"/>
</dbReference>
<gene>
    <name evidence="4" type="primary">LOC109013293</name>
</gene>
<dbReference type="Gramene" id="Jr01_16540_p1">
    <property type="protein sequence ID" value="cds.Jr01_16540_p1"/>
    <property type="gene ID" value="Jr01_16540"/>
</dbReference>
<dbReference type="OrthoDB" id="1896520at2759"/>
<evidence type="ECO:0000256" key="1">
    <source>
        <dbReference type="ARBA" id="ARBA00010049"/>
    </source>
</evidence>
<comment type="similarity">
    <text evidence="1">Belongs to the Ole e I family.</text>
</comment>
<keyword evidence="3" id="KW-1185">Reference proteome</keyword>
<dbReference type="InterPro" id="IPR006041">
    <property type="entry name" value="Pollen_Ole_e1_allergen"/>
</dbReference>
<protein>
    <submittedName>
        <fullName evidence="4">Protein DOWNSTREAM OF FLC-like</fullName>
    </submittedName>
</protein>
<organism evidence="3 4">
    <name type="scientific">Juglans regia</name>
    <name type="common">English walnut</name>
    <dbReference type="NCBI Taxonomy" id="51240"/>
    <lineage>
        <taxon>Eukaryota</taxon>
        <taxon>Viridiplantae</taxon>
        <taxon>Streptophyta</taxon>
        <taxon>Embryophyta</taxon>
        <taxon>Tracheophyta</taxon>
        <taxon>Spermatophyta</taxon>
        <taxon>Magnoliopsida</taxon>
        <taxon>eudicotyledons</taxon>
        <taxon>Gunneridae</taxon>
        <taxon>Pentapetalae</taxon>
        <taxon>rosids</taxon>
        <taxon>fabids</taxon>
        <taxon>Fagales</taxon>
        <taxon>Juglandaceae</taxon>
        <taxon>Juglans</taxon>
    </lineage>
</organism>
<proteinExistence type="inferred from homology"/>
<dbReference type="PANTHER" id="PTHR31614">
    <property type="entry name" value="PROTEIN DOWNSTREAM OF FLC-RELATED"/>
    <property type="match status" value="1"/>
</dbReference>
<dbReference type="KEGG" id="jre:109013293"/>